<evidence type="ECO:0000256" key="11">
    <source>
        <dbReference type="ARBA" id="ARBA00049729"/>
    </source>
</evidence>
<evidence type="ECO:0000256" key="13">
    <source>
        <dbReference type="SAM" id="Phobius"/>
    </source>
</evidence>
<dbReference type="Proteomes" id="UP000046393">
    <property type="component" value="Unplaced"/>
</dbReference>
<dbReference type="InterPro" id="IPR039731">
    <property type="entry name" value="Rce1"/>
</dbReference>
<keyword evidence="5" id="KW-0378">Hydrolase</keyword>
<dbReference type="InterPro" id="IPR003675">
    <property type="entry name" value="Rce1/LyrA-like_dom"/>
</dbReference>
<feature type="domain" description="CAAX prenyl protease 2/Lysostaphin resistance protein A-like" evidence="14">
    <location>
        <begin position="95"/>
        <end position="201"/>
    </location>
</feature>
<comment type="similarity">
    <text evidence="2">Belongs to the peptidase U48 family.</text>
</comment>
<dbReference type="GO" id="GO:0071586">
    <property type="term" value="P:CAAX-box protein processing"/>
    <property type="evidence" value="ECO:0007669"/>
    <property type="project" value="InterPro"/>
</dbReference>
<comment type="catalytic activity">
    <reaction evidence="10">
        <text>Hydrolyzes the peptide bond -P2-(S-farnesyl or geranylgeranyl)C-P1'-P2'-P3'-COOH where P1' and P2' are amino acids with aliphatic sidechains and P3' is any C-terminal residue.</text>
        <dbReference type="EC" id="3.4.26.1"/>
    </reaction>
</comment>
<evidence type="ECO:0000256" key="8">
    <source>
        <dbReference type="ARBA" id="ARBA00023136"/>
    </source>
</evidence>
<dbReference type="PANTHER" id="PTHR13046">
    <property type="entry name" value="PROTEASE U48 CAAX PRENYL PROTEASE RCE1"/>
    <property type="match status" value="1"/>
</dbReference>
<feature type="transmembrane region" description="Helical" evidence="13">
    <location>
        <begin position="219"/>
        <end position="236"/>
    </location>
</feature>
<reference evidence="16" key="1">
    <citation type="submission" date="2017-02" db="UniProtKB">
        <authorList>
            <consortium name="WormBaseParasite"/>
        </authorList>
    </citation>
    <scope>IDENTIFICATION</scope>
</reference>
<evidence type="ECO:0000256" key="3">
    <source>
        <dbReference type="ARBA" id="ARBA00022670"/>
    </source>
</evidence>
<sequence>MFTLLYLSLATTISLSYVGLLYVFDYNGVDRNHPRSIKRRFCGAVVCNIISIIATYIVLAQYNEQPFVVMGLHTRGICTALVCAFVLTSCCYLGNWVMLNTVYFQAPITEELAFRACAASLIREAFTPLATIAVAPLPFSLSHFHHVFDDVKKEKDIWTAIRCRAFQALYSYAFGCYATFLFVRTENIISAIVSHSICNGMGLPMFNYIQQYQSRLTRFILWSSYIIGFSVFLILLKPLTETSLYVH</sequence>
<evidence type="ECO:0000313" key="15">
    <source>
        <dbReference type="Proteomes" id="UP000046393"/>
    </source>
</evidence>
<evidence type="ECO:0000259" key="14">
    <source>
        <dbReference type="Pfam" id="PF02517"/>
    </source>
</evidence>
<feature type="transmembrane region" description="Helical" evidence="13">
    <location>
        <begin position="6"/>
        <end position="29"/>
    </location>
</feature>
<evidence type="ECO:0000256" key="12">
    <source>
        <dbReference type="ARBA" id="ARBA00049763"/>
    </source>
</evidence>
<feature type="transmembrane region" description="Helical" evidence="13">
    <location>
        <begin position="41"/>
        <end position="62"/>
    </location>
</feature>
<evidence type="ECO:0000256" key="7">
    <source>
        <dbReference type="ARBA" id="ARBA00022989"/>
    </source>
</evidence>
<dbReference type="STRING" id="451379.A0A0N5AFL8"/>
<evidence type="ECO:0000256" key="5">
    <source>
        <dbReference type="ARBA" id="ARBA00022801"/>
    </source>
</evidence>
<protein>
    <recommendedName>
        <fullName evidence="12">CAAX prenyl protease 2</fullName>
        <ecNumber evidence="11">3.4.26.1</ecNumber>
    </recommendedName>
    <alternativeName>
        <fullName evidence="9">Farnesylated proteins-converting enzyme 2</fullName>
    </alternativeName>
</protein>
<dbReference type="EC" id="3.4.26.1" evidence="11"/>
<accession>A0A0N5AFL8</accession>
<evidence type="ECO:0000313" key="16">
    <source>
        <dbReference type="WBParaSite" id="SMUV_0000307801-mRNA-1"/>
    </source>
</evidence>
<evidence type="ECO:0000256" key="10">
    <source>
        <dbReference type="ARBA" id="ARBA00047280"/>
    </source>
</evidence>
<keyword evidence="7 13" id="KW-1133">Transmembrane helix</keyword>
<dbReference type="Pfam" id="PF02517">
    <property type="entry name" value="Rce1-like"/>
    <property type="match status" value="1"/>
</dbReference>
<proteinExistence type="inferred from homology"/>
<dbReference type="AlphaFoldDB" id="A0A0N5AFL8"/>
<dbReference type="GO" id="GO:0005789">
    <property type="term" value="C:endoplasmic reticulum membrane"/>
    <property type="evidence" value="ECO:0007669"/>
    <property type="project" value="UniProtKB-SubCell"/>
</dbReference>
<evidence type="ECO:0000256" key="6">
    <source>
        <dbReference type="ARBA" id="ARBA00022824"/>
    </source>
</evidence>
<evidence type="ECO:0000256" key="4">
    <source>
        <dbReference type="ARBA" id="ARBA00022692"/>
    </source>
</evidence>
<keyword evidence="3" id="KW-0645">Protease</keyword>
<keyword evidence="4 13" id="KW-0812">Transmembrane</keyword>
<keyword evidence="6" id="KW-0256">Endoplasmic reticulum</keyword>
<dbReference type="PANTHER" id="PTHR13046:SF0">
    <property type="entry name" value="CAAX PRENYL PROTEASE 2"/>
    <property type="match status" value="1"/>
</dbReference>
<dbReference type="WBParaSite" id="SMUV_0000307801-mRNA-1">
    <property type="protein sequence ID" value="SMUV_0000307801-mRNA-1"/>
    <property type="gene ID" value="SMUV_0000307801"/>
</dbReference>
<dbReference type="GO" id="GO:0004222">
    <property type="term" value="F:metalloendopeptidase activity"/>
    <property type="evidence" value="ECO:0007669"/>
    <property type="project" value="InterPro"/>
</dbReference>
<keyword evidence="15" id="KW-1185">Reference proteome</keyword>
<feature type="transmembrane region" description="Helical" evidence="13">
    <location>
        <begin position="74"/>
        <end position="94"/>
    </location>
</feature>
<keyword evidence="8 13" id="KW-0472">Membrane</keyword>
<organism evidence="15 16">
    <name type="scientific">Syphacia muris</name>
    <dbReference type="NCBI Taxonomy" id="451379"/>
    <lineage>
        <taxon>Eukaryota</taxon>
        <taxon>Metazoa</taxon>
        <taxon>Ecdysozoa</taxon>
        <taxon>Nematoda</taxon>
        <taxon>Chromadorea</taxon>
        <taxon>Rhabditida</taxon>
        <taxon>Spirurina</taxon>
        <taxon>Oxyuridomorpha</taxon>
        <taxon>Oxyuroidea</taxon>
        <taxon>Oxyuridae</taxon>
        <taxon>Syphacia</taxon>
    </lineage>
</organism>
<name>A0A0N5AFL8_9BILA</name>
<evidence type="ECO:0000256" key="1">
    <source>
        <dbReference type="ARBA" id="ARBA00004477"/>
    </source>
</evidence>
<evidence type="ECO:0000256" key="2">
    <source>
        <dbReference type="ARBA" id="ARBA00006897"/>
    </source>
</evidence>
<comment type="subcellular location">
    <subcellularLocation>
        <location evidence="1">Endoplasmic reticulum membrane</location>
        <topology evidence="1">Multi-pass membrane protein</topology>
    </subcellularLocation>
</comment>
<evidence type="ECO:0000256" key="9">
    <source>
        <dbReference type="ARBA" id="ARBA00032607"/>
    </source>
</evidence>